<reference evidence="2" key="1">
    <citation type="submission" date="2022-11" db="UniProtKB">
        <authorList>
            <consortium name="WormBaseParasite"/>
        </authorList>
    </citation>
    <scope>IDENTIFICATION</scope>
</reference>
<dbReference type="AlphaFoldDB" id="A0A914VA75"/>
<evidence type="ECO:0000313" key="1">
    <source>
        <dbReference type="Proteomes" id="UP000887566"/>
    </source>
</evidence>
<name>A0A914VA75_9BILA</name>
<organism evidence="1 2">
    <name type="scientific">Plectus sambesii</name>
    <dbReference type="NCBI Taxonomy" id="2011161"/>
    <lineage>
        <taxon>Eukaryota</taxon>
        <taxon>Metazoa</taxon>
        <taxon>Ecdysozoa</taxon>
        <taxon>Nematoda</taxon>
        <taxon>Chromadorea</taxon>
        <taxon>Plectida</taxon>
        <taxon>Plectina</taxon>
        <taxon>Plectoidea</taxon>
        <taxon>Plectidae</taxon>
        <taxon>Plectus</taxon>
    </lineage>
</organism>
<sequence>MPRVVGESTTNERKLYWTTNAQLGVETRSQSTRGGASVEVSRRPVVVERASSTDSDSSLWRFAGSCARPSRAPGGLWESESGALRRLHGQTVRRRRTTAPLMMACRTRLRPSLPSTLPHSDLLTLCSSHTDRARGMPFSPCTHLGSGAGLSSGVRHLSLKQYF</sequence>
<accession>A0A914VA75</accession>
<evidence type="ECO:0000313" key="2">
    <source>
        <dbReference type="WBParaSite" id="PSAMB.scaffold16250size1370.g36857.t1"/>
    </source>
</evidence>
<dbReference type="Proteomes" id="UP000887566">
    <property type="component" value="Unplaced"/>
</dbReference>
<proteinExistence type="predicted"/>
<dbReference type="WBParaSite" id="PSAMB.scaffold16250size1370.g36857.t1">
    <property type="protein sequence ID" value="PSAMB.scaffold16250size1370.g36857.t1"/>
    <property type="gene ID" value="PSAMB.scaffold16250size1370.g36857"/>
</dbReference>
<protein>
    <submittedName>
        <fullName evidence="2">Uncharacterized protein</fullName>
    </submittedName>
</protein>
<keyword evidence="1" id="KW-1185">Reference proteome</keyword>